<evidence type="ECO:0000256" key="3">
    <source>
        <dbReference type="RuleBase" id="RU003560"/>
    </source>
</evidence>
<keyword evidence="2 3" id="KW-0663">Pyridoxal phosphate</keyword>
<comment type="similarity">
    <text evidence="1 3">Belongs to the class-III pyridoxal-phosphate-dependent aminotransferase family.</text>
</comment>
<dbReference type="EMBL" id="CAXAMM010040951">
    <property type="protein sequence ID" value="CAK9096431.1"/>
    <property type="molecule type" value="Genomic_DNA"/>
</dbReference>
<accession>A0ABP0RB46</accession>
<dbReference type="InterPro" id="IPR015422">
    <property type="entry name" value="PyrdxlP-dep_Trfase_small"/>
</dbReference>
<dbReference type="PANTHER" id="PTHR43094">
    <property type="entry name" value="AMINOTRANSFERASE"/>
    <property type="match status" value="1"/>
</dbReference>
<evidence type="ECO:0000313" key="5">
    <source>
        <dbReference type="Proteomes" id="UP001642464"/>
    </source>
</evidence>
<evidence type="ECO:0000256" key="2">
    <source>
        <dbReference type="ARBA" id="ARBA00022898"/>
    </source>
</evidence>
<organism evidence="4 5">
    <name type="scientific">Durusdinium trenchii</name>
    <dbReference type="NCBI Taxonomy" id="1381693"/>
    <lineage>
        <taxon>Eukaryota</taxon>
        <taxon>Sar</taxon>
        <taxon>Alveolata</taxon>
        <taxon>Dinophyceae</taxon>
        <taxon>Suessiales</taxon>
        <taxon>Symbiodiniaceae</taxon>
        <taxon>Durusdinium</taxon>
    </lineage>
</organism>
<keyword evidence="4" id="KW-0808">Transferase</keyword>
<dbReference type="Pfam" id="PF00202">
    <property type="entry name" value="Aminotran_3"/>
    <property type="match status" value="1"/>
</dbReference>
<dbReference type="Proteomes" id="UP001642464">
    <property type="component" value="Unassembled WGS sequence"/>
</dbReference>
<dbReference type="Gene3D" id="3.90.1150.10">
    <property type="entry name" value="Aspartate Aminotransferase, domain 1"/>
    <property type="match status" value="1"/>
</dbReference>
<dbReference type="InterPro" id="IPR015424">
    <property type="entry name" value="PyrdxlP-dep_Trfase"/>
</dbReference>
<dbReference type="Gene3D" id="3.40.640.10">
    <property type="entry name" value="Type I PLP-dependent aspartate aminotransferase-like (Major domain)"/>
    <property type="match status" value="1"/>
</dbReference>
<dbReference type="SUPFAM" id="SSF53383">
    <property type="entry name" value="PLP-dependent transferases"/>
    <property type="match status" value="1"/>
</dbReference>
<dbReference type="InterPro" id="IPR005814">
    <property type="entry name" value="Aminotrans_3"/>
</dbReference>
<keyword evidence="5" id="KW-1185">Reference proteome</keyword>
<comment type="caution">
    <text evidence="4">The sequence shown here is derived from an EMBL/GenBank/DDBJ whole genome shotgun (WGS) entry which is preliminary data.</text>
</comment>
<protein>
    <submittedName>
        <fullName evidence="4">Acetylornithine aminotransferase (ACOAT)</fullName>
    </submittedName>
</protein>
<proteinExistence type="inferred from homology"/>
<gene>
    <name evidence="4" type="ORF">SCF082_LOCUS45272</name>
</gene>
<evidence type="ECO:0000256" key="1">
    <source>
        <dbReference type="ARBA" id="ARBA00008954"/>
    </source>
</evidence>
<dbReference type="PANTHER" id="PTHR43094:SF1">
    <property type="entry name" value="AMINOTRANSFERASE CLASS-III"/>
    <property type="match status" value="1"/>
</dbReference>
<reference evidence="4 5" key="1">
    <citation type="submission" date="2024-02" db="EMBL/GenBank/DDBJ databases">
        <authorList>
            <person name="Chen Y."/>
            <person name="Shah S."/>
            <person name="Dougan E. K."/>
            <person name="Thang M."/>
            <person name="Chan C."/>
        </authorList>
    </citation>
    <scope>NUCLEOTIDE SEQUENCE [LARGE SCALE GENOMIC DNA]</scope>
</reference>
<dbReference type="InterPro" id="IPR015421">
    <property type="entry name" value="PyrdxlP-dep_Trfase_major"/>
</dbReference>
<evidence type="ECO:0000313" key="4">
    <source>
        <dbReference type="EMBL" id="CAK9096431.1"/>
    </source>
</evidence>
<dbReference type="GO" id="GO:0008483">
    <property type="term" value="F:transaminase activity"/>
    <property type="evidence" value="ECO:0007669"/>
    <property type="project" value="UniProtKB-KW"/>
</dbReference>
<sequence length="488" mass="53718">MEQRGVASDEGPGIVVERRGAKLRRVYRGEIEETFLLGAACSEVFTGPRLAKVLRPALEHQRLAIEKMERGESWEPLSIHTSAGFPGALTGFVECLEKNLPWTGSDWFVNVQQEGATAVWAGVEALGHLRQMAPHPKCSASRSLDVCRVGVAERSYHGTPTTALGQPAKPLWPNAPRTTGQVSYPLPPLSGEKECEEYLRKFDAFLAEHPDIGIFVFEPQWGSSRLARAWPPQLLKEVIARCQRSGAYVLCDEVMCGLGEQPFGTVAGRHGEGTLFLSQAWALEPDAVTFGKSLASGTFPLSGVIVRHGSKAMWEAGIKIQQSHTYAGSSALAYLTATEILRELPGWFDRANRSGQMVRDLLGPVADGKFFRLYGQGLLWGGEFAKTVAATDLKAACHKEGVWPYIVESPSLGLMFLVRTVSVKVLPLFLPTLLRRSPRWASTGWPWGRRFCFRISPPMDIDEDQLREGLEGLVRVVNRLKAGLPEEA</sequence>
<keyword evidence="4" id="KW-0032">Aminotransferase</keyword>
<name>A0ABP0RB46_9DINO</name>